<protein>
    <recommendedName>
        <fullName evidence="5">Copper amine oxidase-like N-terminal domain-containing protein</fullName>
    </recommendedName>
</protein>
<dbReference type="RefSeq" id="WP_249242469.1">
    <property type="nucleotide sequence ID" value="NZ_CP096649.1"/>
</dbReference>
<dbReference type="Proteomes" id="UP000831151">
    <property type="component" value="Chromosome"/>
</dbReference>
<evidence type="ECO:0000256" key="2">
    <source>
        <dbReference type="SAM" id="SignalP"/>
    </source>
</evidence>
<keyword evidence="4" id="KW-1185">Reference proteome</keyword>
<keyword evidence="2" id="KW-0732">Signal</keyword>
<proteinExistence type="predicted"/>
<evidence type="ECO:0008006" key="5">
    <source>
        <dbReference type="Google" id="ProtNLM"/>
    </source>
</evidence>
<dbReference type="EMBL" id="CP096649">
    <property type="protein sequence ID" value="UQK58929.1"/>
    <property type="molecule type" value="Genomic_DNA"/>
</dbReference>
<evidence type="ECO:0000313" key="4">
    <source>
        <dbReference type="Proteomes" id="UP000831151"/>
    </source>
</evidence>
<feature type="chain" id="PRO_5039548779" description="Copper amine oxidase-like N-terminal domain-containing protein" evidence="2">
    <location>
        <begin position="24"/>
        <end position="428"/>
    </location>
</feature>
<gene>
    <name evidence="3" type="ORF">M1R53_06725</name>
</gene>
<name>A0A9E7IV52_9FIRM</name>
<dbReference type="AlphaFoldDB" id="A0A9E7IV52"/>
<reference evidence="3" key="1">
    <citation type="submission" date="2022-04" db="EMBL/GenBank/DDBJ databases">
        <title>Complete genome sequences of Ezakiella coagulans and Fenollaria massiliensis.</title>
        <authorList>
            <person name="France M.T."/>
            <person name="Clifford J."/>
            <person name="Narina S."/>
            <person name="Rutt L."/>
            <person name="Ravel J."/>
        </authorList>
    </citation>
    <scope>NUCLEOTIDE SEQUENCE</scope>
    <source>
        <strain evidence="3">C0061C2</strain>
    </source>
</reference>
<dbReference type="KEGG" id="fms:M1R53_06725"/>
<evidence type="ECO:0000256" key="1">
    <source>
        <dbReference type="SAM" id="MobiDB-lite"/>
    </source>
</evidence>
<feature type="signal peptide" evidence="2">
    <location>
        <begin position="1"/>
        <end position="23"/>
    </location>
</feature>
<feature type="region of interest" description="Disordered" evidence="1">
    <location>
        <begin position="165"/>
        <end position="194"/>
    </location>
</feature>
<accession>A0A9E7IV52</accession>
<sequence length="428" mass="49072">MKKKISLLLAILMFVTLIPTAFAESKTVDAVKNTKKVTLDGEEVMVGAYDVEGYNYLKLRDVAAILNTKKCQFNVGFDKPTKLITVELAKGYEKVEGDLAEIKDEKAKAIIRVIKILVNGEEKEVKTALINENNYMQLRDLGTLVGLGVNYDAKNKVIMLKSDVEEKEEKTEEKKDDKKEEKTDDKKDEKKDENKSLDFTDAETAYLNKLISLYDAWLEYLETHNVDEVPEESRSIANYYSYLKNIFEAGGRPLSREYTASIYIDERKDGRYTVVEFEYPSGSTLLQEAIVTADVDGSFKNEKFNAKIINAYIIPFRKDAKKDLLNNSELIKTKFKEFYDEAMKKDYKKAAAALYELGYDSNEKNVKELIELRAKNAKALKGALDIENYKYEAKKVDKSFMAKFSNEYEMFVIIYNPELDGLLTSFFK</sequence>
<organism evidence="3 4">
    <name type="scientific">Fenollaria massiliensis</name>
    <dbReference type="NCBI Taxonomy" id="938288"/>
    <lineage>
        <taxon>Bacteria</taxon>
        <taxon>Bacillati</taxon>
        <taxon>Bacillota</taxon>
        <taxon>Clostridia</taxon>
        <taxon>Eubacteriales</taxon>
        <taxon>Fenollaria</taxon>
    </lineage>
</organism>
<evidence type="ECO:0000313" key="3">
    <source>
        <dbReference type="EMBL" id="UQK58929.1"/>
    </source>
</evidence>